<dbReference type="InterPro" id="IPR053137">
    <property type="entry name" value="NLR-like"/>
</dbReference>
<dbReference type="GO" id="GO:0009116">
    <property type="term" value="P:nucleoside metabolic process"/>
    <property type="evidence" value="ECO:0007669"/>
    <property type="project" value="InterPro"/>
</dbReference>
<reference evidence="2" key="1">
    <citation type="submission" date="2021-03" db="EMBL/GenBank/DDBJ databases">
        <authorList>
            <person name="Tagirdzhanova G."/>
        </authorList>
    </citation>
    <scope>NUCLEOTIDE SEQUENCE</scope>
</reference>
<gene>
    <name evidence="2" type="ORF">GOMPHAMPRED_007206</name>
</gene>
<name>A0A8H3ICA5_9LECA</name>
<protein>
    <recommendedName>
        <fullName evidence="1">Nucleoside phosphorylase domain-containing protein</fullName>
    </recommendedName>
</protein>
<dbReference type="EMBL" id="CAJPDQ010000006">
    <property type="protein sequence ID" value="CAF9910850.1"/>
    <property type="molecule type" value="Genomic_DNA"/>
</dbReference>
<dbReference type="GO" id="GO:0003824">
    <property type="term" value="F:catalytic activity"/>
    <property type="evidence" value="ECO:0007669"/>
    <property type="project" value="InterPro"/>
</dbReference>
<evidence type="ECO:0000313" key="2">
    <source>
        <dbReference type="EMBL" id="CAF9910850.1"/>
    </source>
</evidence>
<dbReference type="SUPFAM" id="SSF53167">
    <property type="entry name" value="Purine and uridine phosphorylases"/>
    <property type="match status" value="1"/>
</dbReference>
<keyword evidence="3" id="KW-1185">Reference proteome</keyword>
<accession>A0A8H3ICA5</accession>
<dbReference type="Proteomes" id="UP000664169">
    <property type="component" value="Unassembled WGS sequence"/>
</dbReference>
<dbReference type="PANTHER" id="PTHR46082:SF11">
    <property type="entry name" value="AAA+ ATPASE DOMAIN-CONTAINING PROTEIN-RELATED"/>
    <property type="match status" value="1"/>
</dbReference>
<feature type="domain" description="Nucleoside phosphorylase" evidence="1">
    <location>
        <begin position="232"/>
        <end position="523"/>
    </location>
</feature>
<sequence length="545" mass="60756">MVTTIPSCEDILIELVKNLKRMDNLILDMGSKAIWHHINFSQTGGQFDFPINMIDLDTICTFKPDHMTQASIVKYLLWLPETYNYWQRVWQAIMELYTSGFPGTPSIPSWRFWTSQVYEAGYSTVIKDINSAISVQNLDGGTKAMNNLTYHLRHVDMLLQELPASDPTRRVRLSNEMQDTLMAAAEINQTRMGLIPDPLNGQTWAKITGGDSISHTPERKTPAKHSAADYTVACIFPMGVEFSAGIAMLDEKHDDLPQARDHNAYILGKIGQHSVVLATMPEAGESPAARVATQLANDFRSIRFGLLVGIGGGIPSRQHDIRLGDVVISKPVNQFGGVVQYNLGKVHQGQGFERTGMLNKPGPLLQGTVQKLSGLYDVHGSQIPSILEETFHRNPRMRSKFCFPTAKEDILFVANYLHSSENEPDCKSCDSTKIVSRTPRQTNEPELHFGTIGSANLVLRDAELRDELQRDMDLLCVEMEAAGLVDELPCLVIRGICDYADSHKNMDWQPYAATVAAACMKEILLHIPIKQVAEAPQARNMLDDH</sequence>
<dbReference type="InterPro" id="IPR000845">
    <property type="entry name" value="Nucleoside_phosphorylase_d"/>
</dbReference>
<dbReference type="Gene3D" id="3.40.50.1580">
    <property type="entry name" value="Nucleoside phosphorylase domain"/>
    <property type="match status" value="1"/>
</dbReference>
<proteinExistence type="predicted"/>
<dbReference type="InterPro" id="IPR035994">
    <property type="entry name" value="Nucleoside_phosphorylase_sf"/>
</dbReference>
<dbReference type="OrthoDB" id="1577640at2759"/>
<organism evidence="2 3">
    <name type="scientific">Gomphillus americanus</name>
    <dbReference type="NCBI Taxonomy" id="1940652"/>
    <lineage>
        <taxon>Eukaryota</taxon>
        <taxon>Fungi</taxon>
        <taxon>Dikarya</taxon>
        <taxon>Ascomycota</taxon>
        <taxon>Pezizomycotina</taxon>
        <taxon>Lecanoromycetes</taxon>
        <taxon>OSLEUM clade</taxon>
        <taxon>Ostropomycetidae</taxon>
        <taxon>Ostropales</taxon>
        <taxon>Graphidaceae</taxon>
        <taxon>Gomphilloideae</taxon>
        <taxon>Gomphillus</taxon>
    </lineage>
</organism>
<evidence type="ECO:0000313" key="3">
    <source>
        <dbReference type="Proteomes" id="UP000664169"/>
    </source>
</evidence>
<dbReference type="Pfam" id="PF01048">
    <property type="entry name" value="PNP_UDP_1"/>
    <property type="match status" value="1"/>
</dbReference>
<dbReference type="PANTHER" id="PTHR46082">
    <property type="entry name" value="ATP/GTP-BINDING PROTEIN-RELATED"/>
    <property type="match status" value="1"/>
</dbReference>
<dbReference type="AlphaFoldDB" id="A0A8H3ICA5"/>
<comment type="caution">
    <text evidence="2">The sequence shown here is derived from an EMBL/GenBank/DDBJ whole genome shotgun (WGS) entry which is preliminary data.</text>
</comment>
<evidence type="ECO:0000259" key="1">
    <source>
        <dbReference type="Pfam" id="PF01048"/>
    </source>
</evidence>